<dbReference type="CDD" id="cd00136">
    <property type="entry name" value="PDZ_canonical"/>
    <property type="match status" value="1"/>
</dbReference>
<dbReference type="PANTHER" id="PTHR14063">
    <property type="entry name" value="PROTEIN LIN-7 HOMOLOG"/>
    <property type="match status" value="1"/>
</dbReference>
<evidence type="ECO:0000313" key="2">
    <source>
        <dbReference type="Proteomes" id="UP000887574"/>
    </source>
</evidence>
<feature type="domain" description="PDZ" evidence="1">
    <location>
        <begin position="24"/>
        <end position="95"/>
    </location>
</feature>
<protein>
    <submittedName>
        <fullName evidence="3">PDZ domain-containing protein</fullName>
    </submittedName>
</protein>
<dbReference type="WBParaSite" id="jg15770">
    <property type="protein sequence ID" value="jg15770"/>
    <property type="gene ID" value="jg15770"/>
</dbReference>
<dbReference type="Pfam" id="PF00595">
    <property type="entry name" value="PDZ"/>
    <property type="match status" value="2"/>
</dbReference>
<dbReference type="SMART" id="SM00228">
    <property type="entry name" value="PDZ"/>
    <property type="match status" value="2"/>
</dbReference>
<accession>A0A915D4I6</accession>
<dbReference type="Gene3D" id="2.30.42.10">
    <property type="match status" value="2"/>
</dbReference>
<name>A0A915D4I6_9BILA</name>
<keyword evidence="2" id="KW-1185">Reference proteome</keyword>
<dbReference type="SUPFAM" id="SSF50156">
    <property type="entry name" value="PDZ domain-like"/>
    <property type="match status" value="2"/>
</dbReference>
<dbReference type="AlphaFoldDB" id="A0A915D4I6"/>
<dbReference type="PROSITE" id="PS50106">
    <property type="entry name" value="PDZ"/>
    <property type="match status" value="2"/>
</dbReference>
<evidence type="ECO:0000259" key="1">
    <source>
        <dbReference type="PROSITE" id="PS50106"/>
    </source>
</evidence>
<evidence type="ECO:0000313" key="3">
    <source>
        <dbReference type="WBParaSite" id="jg15770"/>
    </source>
</evidence>
<dbReference type="InterPro" id="IPR036034">
    <property type="entry name" value="PDZ_sf"/>
</dbReference>
<dbReference type="Proteomes" id="UP000887574">
    <property type="component" value="Unplaced"/>
</dbReference>
<organism evidence="2 3">
    <name type="scientific">Ditylenchus dipsaci</name>
    <dbReference type="NCBI Taxonomy" id="166011"/>
    <lineage>
        <taxon>Eukaryota</taxon>
        <taxon>Metazoa</taxon>
        <taxon>Ecdysozoa</taxon>
        <taxon>Nematoda</taxon>
        <taxon>Chromadorea</taxon>
        <taxon>Rhabditida</taxon>
        <taxon>Tylenchina</taxon>
        <taxon>Tylenchomorpha</taxon>
        <taxon>Sphaerularioidea</taxon>
        <taxon>Anguinidae</taxon>
        <taxon>Anguininae</taxon>
        <taxon>Ditylenchus</taxon>
    </lineage>
</organism>
<reference evidence="3" key="1">
    <citation type="submission" date="2022-11" db="UniProtKB">
        <authorList>
            <consortium name="WormBaseParasite"/>
        </authorList>
    </citation>
    <scope>IDENTIFICATION</scope>
</reference>
<proteinExistence type="predicted"/>
<sequence length="344" mass="37942">MGNTSSSNDLGSRPEYLEKTFMVKVHTEKLRKRGVLNGLSFEGDDYDKLGSLKVSRLSSYHKLASEGGLKVGDHIIAINNYKVRHQNLVEAVQHLLSCVSNQTKIYLEVHRPAPAINEPNYVDFFGSFAAEAPVKLLTFVISRELNVGLGMTVGLEKGKVGLFIKQISKNGCAAKNGRLMVGDEIVQLNGVDLTWQYPDCVEALVKKADCVKITVRRNVKNIGTNALLNVKTSNGECFATPMYHATNSYNNPQTGKKDKQKGIKVGGVPNQLNEVGKVALERMQAGDFCKQVTPFSLDSFAQMSMDEKPQKGLKKGKHIVYVDFEETRAECLKKKSSLKTPISS</sequence>
<feature type="domain" description="PDZ" evidence="1">
    <location>
        <begin position="138"/>
        <end position="219"/>
    </location>
</feature>
<dbReference type="InterPro" id="IPR051109">
    <property type="entry name" value="MAM_complex_regulator"/>
</dbReference>
<dbReference type="InterPro" id="IPR001478">
    <property type="entry name" value="PDZ"/>
</dbReference>